<reference evidence="1 2" key="1">
    <citation type="submission" date="2023-02" db="EMBL/GenBank/DDBJ databases">
        <title>LHISI_Scaffold_Assembly.</title>
        <authorList>
            <person name="Stuart O.P."/>
            <person name="Cleave R."/>
            <person name="Magrath M.J.L."/>
            <person name="Mikheyev A.S."/>
        </authorList>
    </citation>
    <scope>NUCLEOTIDE SEQUENCE [LARGE SCALE GENOMIC DNA]</scope>
    <source>
        <strain evidence="1">Daus_M_001</strain>
        <tissue evidence="1">Leg muscle</tissue>
    </source>
</reference>
<proteinExistence type="predicted"/>
<organism evidence="1 2">
    <name type="scientific">Dryococelus australis</name>
    <dbReference type="NCBI Taxonomy" id="614101"/>
    <lineage>
        <taxon>Eukaryota</taxon>
        <taxon>Metazoa</taxon>
        <taxon>Ecdysozoa</taxon>
        <taxon>Arthropoda</taxon>
        <taxon>Hexapoda</taxon>
        <taxon>Insecta</taxon>
        <taxon>Pterygota</taxon>
        <taxon>Neoptera</taxon>
        <taxon>Polyneoptera</taxon>
        <taxon>Phasmatodea</taxon>
        <taxon>Verophasmatodea</taxon>
        <taxon>Anareolatae</taxon>
        <taxon>Phasmatidae</taxon>
        <taxon>Eurycanthinae</taxon>
        <taxon>Dryococelus</taxon>
    </lineage>
</organism>
<gene>
    <name evidence="1" type="ORF">PR048_005816</name>
</gene>
<dbReference type="Proteomes" id="UP001159363">
    <property type="component" value="Chromosome 2"/>
</dbReference>
<comment type="caution">
    <text evidence="1">The sequence shown here is derived from an EMBL/GenBank/DDBJ whole genome shotgun (WGS) entry which is preliminary data.</text>
</comment>
<evidence type="ECO:0000313" key="1">
    <source>
        <dbReference type="EMBL" id="KAJ8893228.1"/>
    </source>
</evidence>
<protein>
    <submittedName>
        <fullName evidence="1">Uncharacterized protein</fullName>
    </submittedName>
</protein>
<evidence type="ECO:0000313" key="2">
    <source>
        <dbReference type="Proteomes" id="UP001159363"/>
    </source>
</evidence>
<accession>A0ABQ9IBE3</accession>
<name>A0ABQ9IBE3_9NEOP</name>
<sequence length="141" mass="16174">MLTSHVGPPGMSFLNDQVLDMECESENDDFNVIGKGADTSVLTVCLLATEDKYRRDSGYWHQIMSKAHIFRDLLFKLHPVIPLQEVVYMRQLTYNIFNIHNKGQNNGTFNTYHEGTAKKGVNDVAPFLLDYKCKTSSHRYQ</sequence>
<keyword evidence="2" id="KW-1185">Reference proteome</keyword>
<dbReference type="EMBL" id="JARBHB010000002">
    <property type="protein sequence ID" value="KAJ8893228.1"/>
    <property type="molecule type" value="Genomic_DNA"/>
</dbReference>